<keyword evidence="2" id="KW-1133">Transmembrane helix</keyword>
<protein>
    <recommendedName>
        <fullName evidence="3">Phospholipid/glycerol acyltransferase domain-containing protein</fullName>
    </recommendedName>
</protein>
<dbReference type="SMART" id="SM00563">
    <property type="entry name" value="PlsC"/>
    <property type="match status" value="1"/>
</dbReference>
<dbReference type="PANTHER" id="PTHR31605">
    <property type="entry name" value="GLYCEROL-3-PHOSPHATE O-ACYLTRANSFERASE 1"/>
    <property type="match status" value="1"/>
</dbReference>
<feature type="region of interest" description="Disordered" evidence="1">
    <location>
        <begin position="586"/>
        <end position="646"/>
    </location>
</feature>
<keyword evidence="2" id="KW-0472">Membrane</keyword>
<dbReference type="EMBL" id="BACD03000018">
    <property type="protein sequence ID" value="GAO48847.1"/>
    <property type="molecule type" value="Genomic_DNA"/>
</dbReference>
<organism evidence="4 5">
    <name type="scientific">Saitoella complicata (strain BCRC 22490 / CBS 7301 / JCM 7358 / NBRC 10748 / NRRL Y-17804)</name>
    <dbReference type="NCBI Taxonomy" id="698492"/>
    <lineage>
        <taxon>Eukaryota</taxon>
        <taxon>Fungi</taxon>
        <taxon>Dikarya</taxon>
        <taxon>Ascomycota</taxon>
        <taxon>Taphrinomycotina</taxon>
        <taxon>Taphrinomycotina incertae sedis</taxon>
        <taxon>Saitoella</taxon>
    </lineage>
</organism>
<feature type="transmembrane region" description="Helical" evidence="2">
    <location>
        <begin position="452"/>
        <end position="471"/>
    </location>
</feature>
<feature type="transmembrane region" description="Helical" evidence="2">
    <location>
        <begin position="491"/>
        <end position="512"/>
    </location>
</feature>
<evidence type="ECO:0000259" key="3">
    <source>
        <dbReference type="SMART" id="SM00563"/>
    </source>
</evidence>
<dbReference type="SUPFAM" id="SSF69593">
    <property type="entry name" value="Glycerol-3-phosphate (1)-acyltransferase"/>
    <property type="match status" value="1"/>
</dbReference>
<reference evidence="4 5" key="3">
    <citation type="journal article" date="2015" name="Genome Announc.">
        <title>Draft Genome Sequence of the Archiascomycetous Yeast Saitoella complicata.</title>
        <authorList>
            <person name="Yamauchi K."/>
            <person name="Kondo S."/>
            <person name="Hamamoto M."/>
            <person name="Takahashi Y."/>
            <person name="Ogura Y."/>
            <person name="Hayashi T."/>
            <person name="Nishida H."/>
        </authorList>
    </citation>
    <scope>NUCLEOTIDE SEQUENCE [LARGE SCALE GENOMIC DNA]</scope>
    <source>
        <strain evidence="4 5">NRRL Y-17804</strain>
    </source>
</reference>
<evidence type="ECO:0000256" key="2">
    <source>
        <dbReference type="SAM" id="Phobius"/>
    </source>
</evidence>
<accession>A0A0E9NG43</accession>
<keyword evidence="5" id="KW-1185">Reference proteome</keyword>
<name>A0A0E9NG43_SAICN</name>
<reference evidence="4 5" key="2">
    <citation type="journal article" date="2014" name="J. Gen. Appl. Microbiol.">
        <title>The early diverging ascomycetous budding yeast Saitoella complicata has three histone deacetylases belonging to the Clr6, Hos2, and Rpd3 lineages.</title>
        <authorList>
            <person name="Nishida H."/>
            <person name="Matsumoto T."/>
            <person name="Kondo S."/>
            <person name="Hamamoto M."/>
            <person name="Yoshikawa H."/>
        </authorList>
    </citation>
    <scope>NUCLEOTIDE SEQUENCE [LARGE SCALE GENOMIC DNA]</scope>
    <source>
        <strain evidence="4 5">NRRL Y-17804</strain>
    </source>
</reference>
<feature type="transmembrane region" description="Helical" evidence="2">
    <location>
        <begin position="414"/>
        <end position="431"/>
    </location>
</feature>
<evidence type="ECO:0000256" key="1">
    <source>
        <dbReference type="SAM" id="MobiDB-lite"/>
    </source>
</evidence>
<feature type="compositionally biased region" description="Polar residues" evidence="1">
    <location>
        <begin position="607"/>
        <end position="618"/>
    </location>
</feature>
<dbReference type="PANTHER" id="PTHR31605:SF0">
    <property type="entry name" value="GLYCEROL-3-PHOSPHATE O-ACYLTRANSFERASE 1"/>
    <property type="match status" value="1"/>
</dbReference>
<dbReference type="GO" id="GO:0016287">
    <property type="term" value="F:glycerone-phosphate O-acyltransferase activity"/>
    <property type="evidence" value="ECO:0007669"/>
    <property type="project" value="TreeGrafter"/>
</dbReference>
<dbReference type="Proteomes" id="UP000033140">
    <property type="component" value="Unassembled WGS sequence"/>
</dbReference>
<dbReference type="Pfam" id="PF01553">
    <property type="entry name" value="Acyltransferase"/>
    <property type="match status" value="1"/>
</dbReference>
<dbReference type="GO" id="GO:0004366">
    <property type="term" value="F:glycerol-3-phosphate O-acyltransferase activity"/>
    <property type="evidence" value="ECO:0007669"/>
    <property type="project" value="TreeGrafter"/>
</dbReference>
<gene>
    <name evidence="4" type="ORF">G7K_3013-t1</name>
</gene>
<dbReference type="InterPro" id="IPR052744">
    <property type="entry name" value="GPAT/DAPAT"/>
</dbReference>
<comment type="caution">
    <text evidence="4">The sequence shown here is derived from an EMBL/GenBank/DDBJ whole genome shotgun (WGS) entry which is preliminary data.</text>
</comment>
<feature type="domain" description="Phospholipid/glycerol acyltransferase" evidence="3">
    <location>
        <begin position="48"/>
        <end position="259"/>
    </location>
</feature>
<dbReference type="AlphaFoldDB" id="A0A0E9NG43"/>
<dbReference type="InterPro" id="IPR002123">
    <property type="entry name" value="Plipid/glycerol_acylTrfase"/>
</dbReference>
<dbReference type="STRING" id="698492.A0A0E9NG43"/>
<dbReference type="OMA" id="YTHFKDD"/>
<evidence type="ECO:0000313" key="4">
    <source>
        <dbReference type="EMBL" id="GAO48847.1"/>
    </source>
</evidence>
<dbReference type="GO" id="GO:0008654">
    <property type="term" value="P:phospholipid biosynthetic process"/>
    <property type="evidence" value="ECO:0007669"/>
    <property type="project" value="TreeGrafter"/>
</dbReference>
<feature type="region of interest" description="Disordered" evidence="1">
    <location>
        <begin position="678"/>
        <end position="720"/>
    </location>
</feature>
<sequence>MGEYKWNSPRAIFIYDTVLWCLSVLVDLFFRQVQTRGSFKVPRRGPIIFVAAPHANQFVDPLLLMRQVRLEASRRVNFLVAAKSMQRKFIGAVSRAVGGIPVGRAQDLAKPATGTIRMPNLSQPNMFEGIGTKFTEELKPGYTFFLPQDGGSAEVVSIESDTECTLKRDFKDEKGLQLLAKKEGTKYKVAPKVDQTEVYNAVFDRLNEGGCVGIFPEGGSHDRSDLLPLKAGVAIMALGAIAKNPGCDVKIIPCGMNYFHAHKFRSRAVIEFGSPLSVDPELVEMYKTGDKREAVKKLLDQIYNALQAVTVLSPDYDTLMVVQAARRLYKPSHKKLPLAKVVDLNRRFIAGYTHFKDDPRVQHLRKGVLDYNRQLSLLGIRDHQVQNARYHFLVVLCMMIYRIIKLIVLTVGALPGFVLFAPVFIATKVISKKKAKEALEASTVKIQGRDVLATWKLLVSLGLAPILYTWYSFLATYITYKYDLLPAFLSRFIWLVPVISMFVLPNVSYASLRFGESGMDIFKSLRPLFLLLLPGSANTVNRLRERREALAFELTELINTLGPEIFPDFNANRIVSTPDLDYRSSEFRARSRSRSRSRSGDESPSSTPGSPVTRNASFANLGDVPLFPTIPRPRSRSRGLSGGLGKMSQIITTSDDKGIGEQNGETIADIAKKIRGAFSERRRKSRRANSFIEEAESRGSEWSGVTSGAETPADEAKKTI</sequence>
<dbReference type="CDD" id="cd07992">
    <property type="entry name" value="LPLAT_AAK14816-like"/>
    <property type="match status" value="1"/>
</dbReference>
<keyword evidence="2" id="KW-0812">Transmembrane</keyword>
<proteinExistence type="predicted"/>
<evidence type="ECO:0000313" key="5">
    <source>
        <dbReference type="Proteomes" id="UP000033140"/>
    </source>
</evidence>
<reference evidence="4 5" key="1">
    <citation type="journal article" date="2011" name="J. Gen. Appl. Microbiol.">
        <title>Draft genome sequencing of the enigmatic yeast Saitoella complicata.</title>
        <authorList>
            <person name="Nishida H."/>
            <person name="Hamamoto M."/>
            <person name="Sugiyama J."/>
        </authorList>
    </citation>
    <scope>NUCLEOTIDE SEQUENCE [LARGE SCALE GENOMIC DNA]</scope>
    <source>
        <strain evidence="4 5">NRRL Y-17804</strain>
    </source>
</reference>